<gene>
    <name evidence="11" type="ORF">HPP92_002364</name>
</gene>
<dbReference type="InterPro" id="IPR009057">
    <property type="entry name" value="Homeodomain-like_sf"/>
</dbReference>
<dbReference type="Proteomes" id="UP000639772">
    <property type="component" value="Chromosome 1"/>
</dbReference>
<dbReference type="SMART" id="SM00574">
    <property type="entry name" value="POX"/>
    <property type="match status" value="1"/>
</dbReference>
<evidence type="ECO:0000256" key="8">
    <source>
        <dbReference type="PROSITE-ProRule" id="PRU00108"/>
    </source>
</evidence>
<dbReference type="GO" id="GO:0006355">
    <property type="term" value="P:regulation of DNA-templated transcription"/>
    <property type="evidence" value="ECO:0007669"/>
    <property type="project" value="InterPro"/>
</dbReference>
<evidence type="ECO:0000256" key="4">
    <source>
        <dbReference type="ARBA" id="ARBA00023125"/>
    </source>
</evidence>
<feature type="region of interest" description="Disordered" evidence="9">
    <location>
        <begin position="279"/>
        <end position="299"/>
    </location>
</feature>
<dbReference type="Gene3D" id="1.10.10.60">
    <property type="entry name" value="Homeodomain-like"/>
    <property type="match status" value="1"/>
</dbReference>
<dbReference type="FunFam" id="1.10.10.60:FF:000083">
    <property type="entry name" value="BEL1-like homeodomain protein 4"/>
    <property type="match status" value="1"/>
</dbReference>
<dbReference type="InterPro" id="IPR008422">
    <property type="entry name" value="KN_HD"/>
</dbReference>
<keyword evidence="5 8" id="KW-0371">Homeobox</keyword>
<proteinExistence type="inferred from homology"/>
<evidence type="ECO:0000256" key="6">
    <source>
        <dbReference type="ARBA" id="ARBA00023163"/>
    </source>
</evidence>
<dbReference type="PANTHER" id="PTHR11850">
    <property type="entry name" value="HOMEOBOX PROTEIN TRANSCRIPTION FACTORS"/>
    <property type="match status" value="1"/>
</dbReference>
<dbReference type="SUPFAM" id="SSF46689">
    <property type="entry name" value="Homeodomain-like"/>
    <property type="match status" value="1"/>
</dbReference>
<dbReference type="InterPro" id="IPR006563">
    <property type="entry name" value="POX_dom"/>
</dbReference>
<feature type="compositionally biased region" description="Polar residues" evidence="9">
    <location>
        <begin position="287"/>
        <end position="299"/>
    </location>
</feature>
<dbReference type="PROSITE" id="PS50071">
    <property type="entry name" value="HOMEOBOX_2"/>
    <property type="match status" value="1"/>
</dbReference>
<comment type="subcellular location">
    <subcellularLocation>
        <location evidence="1 8">Nucleus</location>
    </subcellularLocation>
</comment>
<evidence type="ECO:0000256" key="5">
    <source>
        <dbReference type="ARBA" id="ARBA00023155"/>
    </source>
</evidence>
<feature type="domain" description="Homeobox" evidence="10">
    <location>
        <begin position="191"/>
        <end position="254"/>
    </location>
</feature>
<keyword evidence="6" id="KW-0804">Transcription</keyword>
<comment type="caution">
    <text evidence="11">The sequence shown here is derived from an EMBL/GenBank/DDBJ whole genome shotgun (WGS) entry which is preliminary data.</text>
</comment>
<dbReference type="InterPro" id="IPR001356">
    <property type="entry name" value="HD"/>
</dbReference>
<feature type="DNA-binding region" description="Homeobox" evidence="8">
    <location>
        <begin position="193"/>
        <end position="255"/>
    </location>
</feature>
<sequence>MEEPNPGFSSSFVLPHGTQAQTLSLSLGNRPFQVKACKYLLPARELLDEFCSLGGGGSVKRRNGKQQSDPSSSCVHHSLCSMEPLELHRRKDKLLAMLQEVDKRYGRYSEQMTAVVAAFEAVAGEGAARTYSVLASKAMSRHFRCLRDGIVTQLRAMGDNGAPGLTPRLRLLDQSLRQHEAFQHAGMLDVAHPWRPQRGLPGRSVSILRAWLFEHFLHPYPSDVDKLILARQTGLSRGQVSNWFINARVRLWKPMVEEMYLEEMKEEKKSNDQFPCTTIKHGGGSNPYPNDPSSQPHYETHMTSSIVSNVNTHHQNFDVLNTGSNLYDMDELTLGLQRCQGPSSLAREEVGDDHEFMSDAACGRPGQFHSIRLKGRAAA</sequence>
<dbReference type="CDD" id="cd00086">
    <property type="entry name" value="homeodomain"/>
    <property type="match status" value="1"/>
</dbReference>
<dbReference type="SMART" id="SM00389">
    <property type="entry name" value="HOX"/>
    <property type="match status" value="1"/>
</dbReference>
<dbReference type="Pfam" id="PF07526">
    <property type="entry name" value="POX"/>
    <property type="match status" value="1"/>
</dbReference>
<dbReference type="OrthoDB" id="10056939at2759"/>
<dbReference type="EMBL" id="JADCNM010000001">
    <property type="protein sequence ID" value="KAG0502292.1"/>
    <property type="molecule type" value="Genomic_DNA"/>
</dbReference>
<evidence type="ECO:0000256" key="1">
    <source>
        <dbReference type="ARBA" id="ARBA00004123"/>
    </source>
</evidence>
<name>A0A835SEK4_VANPL</name>
<keyword evidence="4 8" id="KW-0238">DNA-binding</keyword>
<dbReference type="Pfam" id="PF05920">
    <property type="entry name" value="Homeobox_KN"/>
    <property type="match status" value="1"/>
</dbReference>
<organism evidence="11 12">
    <name type="scientific">Vanilla planifolia</name>
    <name type="common">Vanilla</name>
    <dbReference type="NCBI Taxonomy" id="51239"/>
    <lineage>
        <taxon>Eukaryota</taxon>
        <taxon>Viridiplantae</taxon>
        <taxon>Streptophyta</taxon>
        <taxon>Embryophyta</taxon>
        <taxon>Tracheophyta</taxon>
        <taxon>Spermatophyta</taxon>
        <taxon>Magnoliopsida</taxon>
        <taxon>Liliopsida</taxon>
        <taxon>Asparagales</taxon>
        <taxon>Orchidaceae</taxon>
        <taxon>Vanilloideae</taxon>
        <taxon>Vanilleae</taxon>
        <taxon>Vanilla</taxon>
    </lineage>
</organism>
<dbReference type="GO" id="GO:0005634">
    <property type="term" value="C:nucleus"/>
    <property type="evidence" value="ECO:0007669"/>
    <property type="project" value="UniProtKB-SubCell"/>
</dbReference>
<evidence type="ECO:0000313" key="11">
    <source>
        <dbReference type="EMBL" id="KAG0502292.1"/>
    </source>
</evidence>
<dbReference type="AlphaFoldDB" id="A0A835SEK4"/>
<reference evidence="11 12" key="1">
    <citation type="journal article" date="2020" name="Nat. Food">
        <title>A phased Vanilla planifolia genome enables genetic improvement of flavour and production.</title>
        <authorList>
            <person name="Hasing T."/>
            <person name="Tang H."/>
            <person name="Brym M."/>
            <person name="Khazi F."/>
            <person name="Huang T."/>
            <person name="Chambers A.H."/>
        </authorList>
    </citation>
    <scope>NUCLEOTIDE SEQUENCE [LARGE SCALE GENOMIC DNA]</scope>
    <source>
        <tissue evidence="11">Leaf</tissue>
    </source>
</reference>
<keyword evidence="7 8" id="KW-0539">Nucleus</keyword>
<evidence type="ECO:0000256" key="3">
    <source>
        <dbReference type="ARBA" id="ARBA00023015"/>
    </source>
</evidence>
<comment type="similarity">
    <text evidence="2">Belongs to the TALE/BELL homeobox family.</text>
</comment>
<evidence type="ECO:0000256" key="9">
    <source>
        <dbReference type="SAM" id="MobiDB-lite"/>
    </source>
</evidence>
<evidence type="ECO:0000256" key="2">
    <source>
        <dbReference type="ARBA" id="ARBA00006454"/>
    </source>
</evidence>
<dbReference type="InterPro" id="IPR050224">
    <property type="entry name" value="TALE_homeobox"/>
</dbReference>
<dbReference type="GO" id="GO:0003677">
    <property type="term" value="F:DNA binding"/>
    <property type="evidence" value="ECO:0007669"/>
    <property type="project" value="UniProtKB-UniRule"/>
</dbReference>
<evidence type="ECO:0000256" key="7">
    <source>
        <dbReference type="ARBA" id="ARBA00023242"/>
    </source>
</evidence>
<protein>
    <recommendedName>
        <fullName evidence="10">Homeobox domain-containing protein</fullName>
    </recommendedName>
</protein>
<accession>A0A835SEK4</accession>
<evidence type="ECO:0000313" key="12">
    <source>
        <dbReference type="Proteomes" id="UP000639772"/>
    </source>
</evidence>
<evidence type="ECO:0000259" key="10">
    <source>
        <dbReference type="PROSITE" id="PS50071"/>
    </source>
</evidence>
<keyword evidence="3" id="KW-0805">Transcription regulation</keyword>